<dbReference type="STRING" id="246195.DNO_0786"/>
<dbReference type="Proteomes" id="UP000000248">
    <property type="component" value="Chromosome"/>
</dbReference>
<dbReference type="EMBL" id="CP000513">
    <property type="protein sequence ID" value="ABQ13233.1"/>
    <property type="molecule type" value="Genomic_DNA"/>
</dbReference>
<evidence type="ECO:0000313" key="1">
    <source>
        <dbReference type="EMBL" id="ABQ13233.1"/>
    </source>
</evidence>
<reference evidence="1 2" key="1">
    <citation type="journal article" date="2007" name="Nat. Biotechnol.">
        <title>Genome sequence and identification of candidate vaccine antigens from the animal pathogen Dichelobacter nodosus.</title>
        <authorList>
            <person name="Myers G.S."/>
            <person name="Parker D."/>
            <person name="Al-Hasani K."/>
            <person name="Kennan R.M."/>
            <person name="Seemann T."/>
            <person name="Ren Q."/>
            <person name="Badger J.H."/>
            <person name="Selengut J.D."/>
            <person name="Deboy R.T."/>
            <person name="Tettelin H."/>
            <person name="Boyce J.D."/>
            <person name="McCarl V.P."/>
            <person name="Han X."/>
            <person name="Nelson W.C."/>
            <person name="Madupu R."/>
            <person name="Mohamoud Y."/>
            <person name="Holley T."/>
            <person name="Fedorova N."/>
            <person name="Khouri H."/>
            <person name="Bottomley S.P."/>
            <person name="Whittington R.J."/>
            <person name="Adler B."/>
            <person name="Songer J.G."/>
            <person name="Rood J.I."/>
            <person name="Paulsen I.T."/>
        </authorList>
    </citation>
    <scope>NUCLEOTIDE SEQUENCE [LARGE SCALE GENOMIC DNA]</scope>
    <source>
        <strain evidence="1 2">VCS1703A</strain>
    </source>
</reference>
<keyword evidence="2" id="KW-1185">Reference proteome</keyword>
<dbReference type="PANTHER" id="PTHR34352">
    <property type="entry name" value="PROTEIN YHFA"/>
    <property type="match status" value="1"/>
</dbReference>
<dbReference type="RefSeq" id="WP_012031111.1">
    <property type="nucleotide sequence ID" value="NC_009446.1"/>
</dbReference>
<dbReference type="Gene3D" id="3.30.300.20">
    <property type="match status" value="1"/>
</dbReference>
<dbReference type="InterPro" id="IPR003718">
    <property type="entry name" value="OsmC/Ohr_fam"/>
</dbReference>
<evidence type="ECO:0000313" key="2">
    <source>
        <dbReference type="Proteomes" id="UP000000248"/>
    </source>
</evidence>
<dbReference type="OrthoDB" id="9804010at2"/>
<proteinExistence type="predicted"/>
<dbReference type="KEGG" id="dno:DNO_0786"/>
<gene>
    <name evidence="1" type="ordered locus">DNO_0786</name>
</gene>
<dbReference type="InterPro" id="IPR036102">
    <property type="entry name" value="OsmC/Ohrsf"/>
</dbReference>
<dbReference type="InterPro" id="IPR015946">
    <property type="entry name" value="KH_dom-like_a/b"/>
</dbReference>
<dbReference type="NCBIfam" id="NF008009">
    <property type="entry name" value="PRK10738.1"/>
    <property type="match status" value="1"/>
</dbReference>
<dbReference type="Gene3D" id="2.20.25.10">
    <property type="match status" value="1"/>
</dbReference>
<dbReference type="HOGENOM" id="CLU_114057_1_2_6"/>
<accession>A5EUX0</accession>
<name>A5EUX0_DICNV</name>
<dbReference type="PANTHER" id="PTHR34352:SF1">
    <property type="entry name" value="PROTEIN YHFA"/>
    <property type="match status" value="1"/>
</dbReference>
<dbReference type="Pfam" id="PF02566">
    <property type="entry name" value="OsmC"/>
    <property type="match status" value="1"/>
</dbReference>
<sequence length="139" mass="15090">MKIQSKQIDNLCFIATNDSGHGVVMEGQPPEGHAKRGANPMELVLMAAAGCSSIDVVSISQKQQQKVRDCQTTVTAERAETEPAVFTKIHIHFTVYGQDLKESAIEQAINLSAEKYCSVAIMLGKTAKVTHSFEVINEA</sequence>
<dbReference type="eggNOG" id="COG1765">
    <property type="taxonomic scope" value="Bacteria"/>
</dbReference>
<organism evidence="1 2">
    <name type="scientific">Dichelobacter nodosus (strain VCS1703A)</name>
    <dbReference type="NCBI Taxonomy" id="246195"/>
    <lineage>
        <taxon>Bacteria</taxon>
        <taxon>Pseudomonadati</taxon>
        <taxon>Pseudomonadota</taxon>
        <taxon>Gammaproteobacteria</taxon>
        <taxon>Cardiobacteriales</taxon>
        <taxon>Cardiobacteriaceae</taxon>
        <taxon>Dichelobacter</taxon>
    </lineage>
</organism>
<dbReference type="AlphaFoldDB" id="A5EUX0"/>
<dbReference type="SUPFAM" id="SSF82784">
    <property type="entry name" value="OsmC-like"/>
    <property type="match status" value="1"/>
</dbReference>
<protein>
    <submittedName>
        <fullName evidence="1">OsmC-like protein</fullName>
    </submittedName>
</protein>